<dbReference type="PANTHER" id="PTHR31064">
    <property type="entry name" value="POTASSIUM TRANSPORT PROTEIN DDB_G0292412-RELATED"/>
    <property type="match status" value="1"/>
</dbReference>
<feature type="transmembrane region" description="Helical" evidence="8">
    <location>
        <begin position="254"/>
        <end position="280"/>
    </location>
</feature>
<feature type="transmembrane region" description="Helical" evidence="8">
    <location>
        <begin position="409"/>
        <end position="429"/>
    </location>
</feature>
<keyword evidence="7 8" id="KW-0472">Membrane</keyword>
<feature type="transmembrane region" description="Helical" evidence="8">
    <location>
        <begin position="29"/>
        <end position="49"/>
    </location>
</feature>
<comment type="subcellular location">
    <subcellularLocation>
        <location evidence="1">Membrane</location>
        <topology evidence="1">Multi-pass membrane protein</topology>
    </subcellularLocation>
</comment>
<dbReference type="GO" id="GO:0005886">
    <property type="term" value="C:plasma membrane"/>
    <property type="evidence" value="ECO:0007669"/>
    <property type="project" value="TreeGrafter"/>
</dbReference>
<evidence type="ECO:0000313" key="9">
    <source>
        <dbReference type="EMBL" id="KAK2646185.1"/>
    </source>
</evidence>
<evidence type="ECO:0000256" key="3">
    <source>
        <dbReference type="ARBA" id="ARBA00022448"/>
    </source>
</evidence>
<dbReference type="InterPro" id="IPR003445">
    <property type="entry name" value="Cat_transpt"/>
</dbReference>
<evidence type="ECO:0000256" key="7">
    <source>
        <dbReference type="ARBA" id="ARBA00023136"/>
    </source>
</evidence>
<evidence type="ECO:0000256" key="5">
    <source>
        <dbReference type="ARBA" id="ARBA00022989"/>
    </source>
</evidence>
<evidence type="ECO:0000256" key="4">
    <source>
        <dbReference type="ARBA" id="ARBA00022692"/>
    </source>
</evidence>
<dbReference type="PANTHER" id="PTHR31064:SF30">
    <property type="entry name" value="HIGH-AFFINITY POTASSIUM TRANSPORT PROTEIN-RELATED"/>
    <property type="match status" value="1"/>
</dbReference>
<evidence type="ECO:0000256" key="1">
    <source>
        <dbReference type="ARBA" id="ARBA00004141"/>
    </source>
</evidence>
<organism evidence="9 10">
    <name type="scientific">Dipteronia dyeriana</name>
    <dbReference type="NCBI Taxonomy" id="168575"/>
    <lineage>
        <taxon>Eukaryota</taxon>
        <taxon>Viridiplantae</taxon>
        <taxon>Streptophyta</taxon>
        <taxon>Embryophyta</taxon>
        <taxon>Tracheophyta</taxon>
        <taxon>Spermatophyta</taxon>
        <taxon>Magnoliopsida</taxon>
        <taxon>eudicotyledons</taxon>
        <taxon>Gunneridae</taxon>
        <taxon>Pentapetalae</taxon>
        <taxon>rosids</taxon>
        <taxon>malvids</taxon>
        <taxon>Sapindales</taxon>
        <taxon>Sapindaceae</taxon>
        <taxon>Hippocastanoideae</taxon>
        <taxon>Acereae</taxon>
        <taxon>Dipteronia</taxon>
    </lineage>
</organism>
<sequence length="520" mass="58891">MNKFSCFPPTIACFIRSCFRLCVLKVNPFWVCLCYFVTLSALGFLALSLTNTNTNSLKPKNLDFFFTSVSASTDSSMSTVEMEVFSNTQLVILTILMLVGGEVFISMLGLQFFKSKLPKNQQSILVANKPSNSSLDHPIQLNLVSCPSNLENNYDNIIKSSSRDHDDDDDLILKCNSIKLLSYVVLGYLLVIHIGGSILIYLYIILVPSAEQILDQKGLQLKTFSVFTTVSSFSNCGFVPTNENMMVFKKNSGLLLILIPQILLGNTLYPSCLRLVIWVLKKITKKLEFVYLLKNSREIGYYHLLSGVHSCLLAVTVFGFILLQWVLFICLEWNSETMDGLNSYEKFVASLFEVINSRYTGESVFDISLISPAILVLFVGMMYLPPYTSFLPRRYRESDSLNLKEKKKTFMECVIFSQLSYLITFIILVCITERHELRLDPLNFSVLNITIEVISAYGNVGFSSGYSCNRRLRQVGLCNDTWYGFVGRWSSQGKLILVLVMFFGRIKLFNIKGGKAWKLS</sequence>
<reference evidence="9" key="1">
    <citation type="journal article" date="2023" name="Plant J.">
        <title>Genome sequences and population genomics provide insights into the demographic history, inbreeding, and mutation load of two 'living fossil' tree species of Dipteronia.</title>
        <authorList>
            <person name="Feng Y."/>
            <person name="Comes H.P."/>
            <person name="Chen J."/>
            <person name="Zhu S."/>
            <person name="Lu R."/>
            <person name="Zhang X."/>
            <person name="Li P."/>
            <person name="Qiu J."/>
            <person name="Olsen K.M."/>
            <person name="Qiu Y."/>
        </authorList>
    </citation>
    <scope>NUCLEOTIDE SEQUENCE</scope>
    <source>
        <strain evidence="9">KIB01</strain>
    </source>
</reference>
<dbReference type="Pfam" id="PF02386">
    <property type="entry name" value="TrkH"/>
    <property type="match status" value="1"/>
</dbReference>
<keyword evidence="3" id="KW-0813">Transport</keyword>
<keyword evidence="4 8" id="KW-0812">Transmembrane</keyword>
<comment type="similarity">
    <text evidence="2">Belongs to the TrkH potassium transport family. HKT (TC 2.A.38.3) subfamily.</text>
</comment>
<feature type="transmembrane region" description="Helical" evidence="8">
    <location>
        <begin position="90"/>
        <end position="113"/>
    </location>
</feature>
<evidence type="ECO:0000256" key="2">
    <source>
        <dbReference type="ARBA" id="ARBA00010864"/>
    </source>
</evidence>
<gene>
    <name evidence="9" type="ORF">Ddye_021380</name>
</gene>
<keyword evidence="6" id="KW-0406">Ion transport</keyword>
<evidence type="ECO:0000256" key="6">
    <source>
        <dbReference type="ARBA" id="ARBA00023065"/>
    </source>
</evidence>
<feature type="transmembrane region" description="Helical" evidence="8">
    <location>
        <begin position="367"/>
        <end position="388"/>
    </location>
</feature>
<evidence type="ECO:0000313" key="10">
    <source>
        <dbReference type="Proteomes" id="UP001280121"/>
    </source>
</evidence>
<name>A0AAD9WXX4_9ROSI</name>
<dbReference type="GO" id="GO:0015081">
    <property type="term" value="F:sodium ion transmembrane transporter activity"/>
    <property type="evidence" value="ECO:0007669"/>
    <property type="project" value="TreeGrafter"/>
</dbReference>
<evidence type="ECO:0008006" key="11">
    <source>
        <dbReference type="Google" id="ProtNLM"/>
    </source>
</evidence>
<proteinExistence type="inferred from homology"/>
<accession>A0AAD9WXX4</accession>
<evidence type="ECO:0000256" key="8">
    <source>
        <dbReference type="SAM" id="Phobius"/>
    </source>
</evidence>
<dbReference type="Proteomes" id="UP001280121">
    <property type="component" value="Unassembled WGS sequence"/>
</dbReference>
<keyword evidence="10" id="KW-1185">Reference proteome</keyword>
<keyword evidence="5 8" id="KW-1133">Transmembrane helix</keyword>
<feature type="transmembrane region" description="Helical" evidence="8">
    <location>
        <begin position="180"/>
        <end position="204"/>
    </location>
</feature>
<protein>
    <recommendedName>
        <fullName evidence="11">Sodium transporter HKT1</fullName>
    </recommendedName>
</protein>
<comment type="caution">
    <text evidence="9">The sequence shown here is derived from an EMBL/GenBank/DDBJ whole genome shotgun (WGS) entry which is preliminary data.</text>
</comment>
<dbReference type="AlphaFoldDB" id="A0AAD9WXX4"/>
<dbReference type="EMBL" id="JANJYI010000006">
    <property type="protein sequence ID" value="KAK2646185.1"/>
    <property type="molecule type" value="Genomic_DNA"/>
</dbReference>
<feature type="transmembrane region" description="Helical" evidence="8">
    <location>
        <begin position="301"/>
        <end position="328"/>
    </location>
</feature>
<dbReference type="InterPro" id="IPR051143">
    <property type="entry name" value="TrkH_K-transport"/>
</dbReference>